<organism evidence="1 2">
    <name type="scientific">Pseudodesulfovibrio aespoeensis (strain ATCC 700646 / DSM 10631 / Aspo-2)</name>
    <name type="common">Desulfovibrio aespoeensis</name>
    <dbReference type="NCBI Taxonomy" id="643562"/>
    <lineage>
        <taxon>Bacteria</taxon>
        <taxon>Pseudomonadati</taxon>
        <taxon>Thermodesulfobacteriota</taxon>
        <taxon>Desulfovibrionia</taxon>
        <taxon>Desulfovibrionales</taxon>
        <taxon>Desulfovibrionaceae</taxon>
    </lineage>
</organism>
<dbReference type="eggNOG" id="ENOG5031869">
    <property type="taxonomic scope" value="Bacteria"/>
</dbReference>
<evidence type="ECO:0000313" key="1">
    <source>
        <dbReference type="EMBL" id="ADU61668.1"/>
    </source>
</evidence>
<protein>
    <submittedName>
        <fullName evidence="1">Uncharacterized protein</fullName>
    </submittedName>
</protein>
<gene>
    <name evidence="1" type="ordered locus">Daes_0650</name>
</gene>
<reference evidence="1 2" key="2">
    <citation type="journal article" date="2014" name="Genome Announc.">
        <title>Complete Genome Sequence of the Subsurface, Mesophilic Sulfate-Reducing Bacterium Desulfovibrio aespoeensis Aspo-2.</title>
        <authorList>
            <person name="Pedersen K."/>
            <person name="Bengtsson A."/>
            <person name="Edlund J."/>
            <person name="Rabe L."/>
            <person name="Hazen T."/>
            <person name="Chakraborty R."/>
            <person name="Goodwin L."/>
            <person name="Shapiro N."/>
        </authorList>
    </citation>
    <scope>NUCLEOTIDE SEQUENCE [LARGE SCALE GENOMIC DNA]</scope>
    <source>
        <strain evidence="2">ATCC 700646 / DSM 10631 / Aspo-2</strain>
    </source>
</reference>
<dbReference type="OrthoDB" id="8451341at2"/>
<dbReference type="HOGENOM" id="CLU_2568241_0_0_7"/>
<name>E6VZ05_PSEA9</name>
<dbReference type="STRING" id="643562.Daes_0650"/>
<dbReference type="KEGG" id="das:Daes_0650"/>
<dbReference type="AlphaFoldDB" id="E6VZ05"/>
<sequence length="83" mass="8533">MAGYLSEDMRLMGGVPGQQLFVYRSLDDAAAIKAAGYFDQATEDYNLDTGDIIIACTGPNRAGAIDLLVASNTAGAVSVTAAS</sequence>
<keyword evidence="2" id="KW-1185">Reference proteome</keyword>
<evidence type="ECO:0000313" key="2">
    <source>
        <dbReference type="Proteomes" id="UP000002191"/>
    </source>
</evidence>
<dbReference type="RefSeq" id="WP_013513600.1">
    <property type="nucleotide sequence ID" value="NC_014844.1"/>
</dbReference>
<proteinExistence type="predicted"/>
<dbReference type="Proteomes" id="UP000002191">
    <property type="component" value="Chromosome"/>
</dbReference>
<reference evidence="2" key="1">
    <citation type="submission" date="2010-12" db="EMBL/GenBank/DDBJ databases">
        <title>Complete sequence of Desulfovibrio aespoeensis Aspo-2.</title>
        <authorList>
            <consortium name="US DOE Joint Genome Institute"/>
            <person name="Lucas S."/>
            <person name="Copeland A."/>
            <person name="Lapidus A."/>
            <person name="Cheng J.-F."/>
            <person name="Goodwin L."/>
            <person name="Pitluck S."/>
            <person name="Chertkov O."/>
            <person name="Misra M."/>
            <person name="Detter J.C."/>
            <person name="Han C."/>
            <person name="Tapia R."/>
            <person name="Land M."/>
            <person name="Hauser L."/>
            <person name="Kyrpides N."/>
            <person name="Ivanova N."/>
            <person name="Ovchinnikova G."/>
            <person name="Pedersen K."/>
            <person name="Jagevall S."/>
            <person name="Hazen T."/>
            <person name="Woyke T."/>
        </authorList>
    </citation>
    <scope>NUCLEOTIDE SEQUENCE [LARGE SCALE GENOMIC DNA]</scope>
    <source>
        <strain evidence="2">ATCC 700646 / DSM 10631 / Aspo-2</strain>
    </source>
</reference>
<dbReference type="EMBL" id="CP002431">
    <property type="protein sequence ID" value="ADU61668.1"/>
    <property type="molecule type" value="Genomic_DNA"/>
</dbReference>
<accession>E6VZ05</accession>